<evidence type="ECO:0000256" key="7">
    <source>
        <dbReference type="ARBA" id="ARBA00023136"/>
    </source>
</evidence>
<feature type="transmembrane region" description="Helical" evidence="8">
    <location>
        <begin position="12"/>
        <end position="30"/>
    </location>
</feature>
<reference evidence="9" key="3">
    <citation type="submission" date="2023-01" db="EMBL/GenBank/DDBJ databases">
        <title>Human gut microbiome strain richness.</title>
        <authorList>
            <person name="Chen-Liaw A."/>
        </authorList>
    </citation>
    <scope>NUCLEOTIDE SEQUENCE</scope>
    <source>
        <strain evidence="9">D55st1_G4_D55t1_190419</strain>
    </source>
</reference>
<dbReference type="InterPro" id="IPR002549">
    <property type="entry name" value="AI-2E-like"/>
</dbReference>
<keyword evidence="6 8" id="KW-1133">Transmembrane helix</keyword>
<feature type="transmembrane region" description="Helical" evidence="8">
    <location>
        <begin position="84"/>
        <end position="110"/>
    </location>
</feature>
<evidence type="ECO:0000313" key="9">
    <source>
        <dbReference type="EMBL" id="MDC0828232.1"/>
    </source>
</evidence>
<comment type="caution">
    <text evidence="10">The sequence shown here is derived from an EMBL/GenBank/DDBJ whole genome shotgun (WGS) entry which is preliminary data.</text>
</comment>
<dbReference type="PANTHER" id="PTHR21716:SF53">
    <property type="entry name" value="PERMEASE PERM-RELATED"/>
    <property type="match status" value="1"/>
</dbReference>
<evidence type="ECO:0000256" key="4">
    <source>
        <dbReference type="ARBA" id="ARBA00022475"/>
    </source>
</evidence>
<feature type="transmembrane region" description="Helical" evidence="8">
    <location>
        <begin position="260"/>
        <end position="278"/>
    </location>
</feature>
<dbReference type="AlphaFoldDB" id="A0A1Y4LU61"/>
<gene>
    <name evidence="10" type="ORF">B5F14_07470</name>
    <name evidence="9" type="ORF">POG00_05840</name>
</gene>
<dbReference type="RefSeq" id="WP_035401148.1">
    <property type="nucleotide sequence ID" value="NZ_CABKSV010000035.1"/>
</dbReference>
<feature type="transmembrane region" description="Helical" evidence="8">
    <location>
        <begin position="176"/>
        <end position="195"/>
    </location>
</feature>
<dbReference type="Proteomes" id="UP001220658">
    <property type="component" value="Unassembled WGS sequence"/>
</dbReference>
<accession>A0A1Y4LU61</accession>
<evidence type="ECO:0000256" key="6">
    <source>
        <dbReference type="ARBA" id="ARBA00022989"/>
    </source>
</evidence>
<sequence>MRFQITEEMKKRIFVNSCSLIIPLLLFMFFNQFEQIKDFVNTILVICFPFVFGVAIAFLLYNPQNWLEKKLFENSKFSASKKRLLSTLLTFLIVLVILALLCATIIPSIIDSILTFAQNISDYTENFTHYAYTIANSLNISTQDIQLWTENLRIVETLTDTVTSTLPKLATYSYGFVRGIINFILAVVSGFYILLDREKLIRVIKKLNYSIFNLDTAKGLNFWIIDVKTVFEQYIVGNIIDSTIIGITCYIGTLILQIPYAPMIGLIVGVTNLIPVFGPFLGAIPVIVILLLINPISALIFAIFILILQQIDGNVIKPIVLGDKLGMSGFWILFSVTIGGGLFGVLGMFLGVPVFALFYSALREYSNLRLKSKHLEI</sequence>
<comment type="subcellular location">
    <subcellularLocation>
        <location evidence="1">Cell membrane</location>
        <topology evidence="1">Multi-pass membrane protein</topology>
    </subcellularLocation>
</comment>
<evidence type="ECO:0000313" key="10">
    <source>
        <dbReference type="EMBL" id="OUP59380.1"/>
    </source>
</evidence>
<organism evidence="10 11">
    <name type="scientific">Faecalitalea cylindroides</name>
    <dbReference type="NCBI Taxonomy" id="39483"/>
    <lineage>
        <taxon>Bacteria</taxon>
        <taxon>Bacillati</taxon>
        <taxon>Bacillota</taxon>
        <taxon>Erysipelotrichia</taxon>
        <taxon>Erysipelotrichales</taxon>
        <taxon>Erysipelotrichaceae</taxon>
        <taxon>Faecalitalea</taxon>
    </lineage>
</organism>
<dbReference type="PANTHER" id="PTHR21716">
    <property type="entry name" value="TRANSMEMBRANE PROTEIN"/>
    <property type="match status" value="1"/>
</dbReference>
<dbReference type="Proteomes" id="UP000195447">
    <property type="component" value="Unassembled WGS sequence"/>
</dbReference>
<evidence type="ECO:0000256" key="8">
    <source>
        <dbReference type="SAM" id="Phobius"/>
    </source>
</evidence>
<keyword evidence="3" id="KW-0813">Transport</keyword>
<proteinExistence type="inferred from homology"/>
<dbReference type="EMBL" id="NFKM01000014">
    <property type="protein sequence ID" value="OUP59380.1"/>
    <property type="molecule type" value="Genomic_DNA"/>
</dbReference>
<reference evidence="10" key="2">
    <citation type="journal article" date="2018" name="BMC Genomics">
        <title>Whole genome sequencing and function prediction of 133 gut anaerobes isolated from chicken caecum in pure cultures.</title>
        <authorList>
            <person name="Medvecky M."/>
            <person name="Cejkova D."/>
            <person name="Polansky O."/>
            <person name="Karasova D."/>
            <person name="Kubasova T."/>
            <person name="Cizek A."/>
            <person name="Rychlik I."/>
        </authorList>
    </citation>
    <scope>NUCLEOTIDE SEQUENCE</scope>
    <source>
        <strain evidence="10">An178</strain>
    </source>
</reference>
<dbReference type="EMBL" id="JAQNCK010000013">
    <property type="protein sequence ID" value="MDC0828232.1"/>
    <property type="molecule type" value="Genomic_DNA"/>
</dbReference>
<comment type="similarity">
    <text evidence="2">Belongs to the autoinducer-2 exporter (AI-2E) (TC 2.A.86) family.</text>
</comment>
<protein>
    <submittedName>
        <fullName evidence="10">AI-2E family transporter</fullName>
    </submittedName>
</protein>
<evidence type="ECO:0000256" key="1">
    <source>
        <dbReference type="ARBA" id="ARBA00004651"/>
    </source>
</evidence>
<feature type="transmembrane region" description="Helical" evidence="8">
    <location>
        <begin position="42"/>
        <end position="63"/>
    </location>
</feature>
<feature type="transmembrane region" description="Helical" evidence="8">
    <location>
        <begin position="284"/>
        <end position="308"/>
    </location>
</feature>
<evidence type="ECO:0000256" key="5">
    <source>
        <dbReference type="ARBA" id="ARBA00022692"/>
    </source>
</evidence>
<name>A0A1Y4LU61_9FIRM</name>
<dbReference type="GO" id="GO:0055085">
    <property type="term" value="P:transmembrane transport"/>
    <property type="evidence" value="ECO:0007669"/>
    <property type="project" value="TreeGrafter"/>
</dbReference>
<dbReference type="Pfam" id="PF01594">
    <property type="entry name" value="AI-2E_transport"/>
    <property type="match status" value="1"/>
</dbReference>
<reference evidence="11" key="1">
    <citation type="submission" date="2017-04" db="EMBL/GenBank/DDBJ databases">
        <title>Function of individual gut microbiota members based on whole genome sequencing of pure cultures obtained from chicken caecum.</title>
        <authorList>
            <person name="Medvecky M."/>
            <person name="Cejkova D."/>
            <person name="Polansky O."/>
            <person name="Karasova D."/>
            <person name="Kubasova T."/>
            <person name="Cizek A."/>
            <person name="Rychlik I."/>
        </authorList>
    </citation>
    <scope>NUCLEOTIDE SEQUENCE [LARGE SCALE GENOMIC DNA]</scope>
    <source>
        <strain evidence="11">An178</strain>
    </source>
</reference>
<keyword evidence="5 8" id="KW-0812">Transmembrane</keyword>
<evidence type="ECO:0000313" key="11">
    <source>
        <dbReference type="Proteomes" id="UP000195447"/>
    </source>
</evidence>
<keyword evidence="7 8" id="KW-0472">Membrane</keyword>
<dbReference type="GO" id="GO:0005886">
    <property type="term" value="C:plasma membrane"/>
    <property type="evidence" value="ECO:0007669"/>
    <property type="project" value="UniProtKB-SubCell"/>
</dbReference>
<keyword evidence="11" id="KW-1185">Reference proteome</keyword>
<evidence type="ECO:0000256" key="3">
    <source>
        <dbReference type="ARBA" id="ARBA00022448"/>
    </source>
</evidence>
<feature type="transmembrane region" description="Helical" evidence="8">
    <location>
        <begin position="329"/>
        <end position="362"/>
    </location>
</feature>
<evidence type="ECO:0000256" key="2">
    <source>
        <dbReference type="ARBA" id="ARBA00009773"/>
    </source>
</evidence>
<keyword evidence="4" id="KW-1003">Cell membrane</keyword>